<dbReference type="InterPro" id="IPR013785">
    <property type="entry name" value="Aldolase_TIM"/>
</dbReference>
<dbReference type="RefSeq" id="WP_307517378.1">
    <property type="nucleotide sequence ID" value="NZ_JAUSZI010000002.1"/>
</dbReference>
<dbReference type="CDD" id="cd21109">
    <property type="entry name" value="SPASM"/>
    <property type="match status" value="1"/>
</dbReference>
<dbReference type="PANTHER" id="PTHR11228">
    <property type="entry name" value="RADICAL SAM DOMAIN PROTEIN"/>
    <property type="match status" value="1"/>
</dbReference>
<dbReference type="Gene3D" id="3.20.20.70">
    <property type="entry name" value="Aldolase class I"/>
    <property type="match status" value="1"/>
</dbReference>
<dbReference type="Pfam" id="PF13186">
    <property type="entry name" value="SPASM"/>
    <property type="match status" value="1"/>
</dbReference>
<evidence type="ECO:0000313" key="8">
    <source>
        <dbReference type="Proteomes" id="UP001230328"/>
    </source>
</evidence>
<dbReference type="EMBL" id="JAUSZI010000002">
    <property type="protein sequence ID" value="MDQ1022508.1"/>
    <property type="molecule type" value="Genomic_DNA"/>
</dbReference>
<keyword evidence="4" id="KW-0411">Iron-sulfur</keyword>
<sequence length="302" mass="32714">MSIPTLAETRPSPATGILSVECELTARCQLQCSHCCTLSGPKASTGSMTHDDWLKVTRSIAGLGIPAIQFIGGEPTLYPRLIELIECSRWHGLTVEVYSNLAHIRGALWETLEQDGVRLATSYYSDDPAQHDEITGVSGSYDRTRANIVEALRRGIPMRAGIVRVLEGQRAEEAEAELRQLGVQQIQVDRARKVGRAADQAVSILSVSELCGHCFHQRVAISPDGEVYGCILSRFLPTGNVKTEPLDAILAGRRWREARTAVPVRVGQGCTPDDSDDCDPSKTPACNPAYDLAPPPALGVSE</sequence>
<dbReference type="SFLD" id="SFLDG01067">
    <property type="entry name" value="SPASM/twitch_domain_containing"/>
    <property type="match status" value="1"/>
</dbReference>
<reference evidence="7 8" key="1">
    <citation type="submission" date="2023-07" db="EMBL/GenBank/DDBJ databases">
        <title>Comparative genomics of wheat-associated soil bacteria to identify genetic determinants of phenazine resistance.</title>
        <authorList>
            <person name="Mouncey N."/>
        </authorList>
    </citation>
    <scope>NUCLEOTIDE SEQUENCE [LARGE SCALE GENOMIC DNA]</scope>
    <source>
        <strain evidence="7 8">V2I4</strain>
    </source>
</reference>
<dbReference type="PANTHER" id="PTHR11228:SF7">
    <property type="entry name" value="PQQA PEPTIDE CYCLASE"/>
    <property type="match status" value="1"/>
</dbReference>
<comment type="caution">
    <text evidence="7">The sequence shown here is derived from an EMBL/GenBank/DDBJ whole genome shotgun (WGS) entry which is preliminary data.</text>
</comment>
<organism evidence="7 8">
    <name type="scientific">Streptomyces umbrinus</name>
    <dbReference type="NCBI Taxonomy" id="67370"/>
    <lineage>
        <taxon>Bacteria</taxon>
        <taxon>Bacillati</taxon>
        <taxon>Actinomycetota</taxon>
        <taxon>Actinomycetes</taxon>
        <taxon>Kitasatosporales</taxon>
        <taxon>Streptomycetaceae</taxon>
        <taxon>Streptomyces</taxon>
        <taxon>Streptomyces phaeochromogenes group</taxon>
    </lineage>
</organism>
<keyword evidence="2" id="KW-0479">Metal-binding</keyword>
<keyword evidence="8" id="KW-1185">Reference proteome</keyword>
<dbReference type="Pfam" id="PF04055">
    <property type="entry name" value="Radical_SAM"/>
    <property type="match status" value="1"/>
</dbReference>
<dbReference type="SUPFAM" id="SSF102114">
    <property type="entry name" value="Radical SAM enzymes"/>
    <property type="match status" value="1"/>
</dbReference>
<dbReference type="InterPro" id="IPR050377">
    <property type="entry name" value="Radical_SAM_PqqE_MftC-like"/>
</dbReference>
<keyword evidence="3" id="KW-0408">Iron</keyword>
<gene>
    <name evidence="7" type="ORF">QF035_000090</name>
</gene>
<name>A0ABU0SG92_9ACTN</name>
<evidence type="ECO:0000259" key="6">
    <source>
        <dbReference type="PROSITE" id="PS51918"/>
    </source>
</evidence>
<dbReference type="SFLD" id="SFLDF00365">
    <property type="entry name" value="thuricin_CD_(TrnCD-like)"/>
    <property type="match status" value="1"/>
</dbReference>
<keyword evidence="1" id="KW-0949">S-adenosyl-L-methionine</keyword>
<evidence type="ECO:0000256" key="5">
    <source>
        <dbReference type="SAM" id="MobiDB-lite"/>
    </source>
</evidence>
<dbReference type="PROSITE" id="PS51918">
    <property type="entry name" value="RADICAL_SAM"/>
    <property type="match status" value="1"/>
</dbReference>
<dbReference type="CDD" id="cd01335">
    <property type="entry name" value="Radical_SAM"/>
    <property type="match status" value="1"/>
</dbReference>
<dbReference type="InterPro" id="IPR023885">
    <property type="entry name" value="4Fe4S-binding_SPASM_dom"/>
</dbReference>
<feature type="domain" description="Radical SAM core" evidence="6">
    <location>
        <begin position="14"/>
        <end position="224"/>
    </location>
</feature>
<evidence type="ECO:0000256" key="2">
    <source>
        <dbReference type="ARBA" id="ARBA00022723"/>
    </source>
</evidence>
<feature type="region of interest" description="Disordered" evidence="5">
    <location>
        <begin position="266"/>
        <end position="302"/>
    </location>
</feature>
<accession>A0ABU0SG92</accession>
<evidence type="ECO:0000256" key="4">
    <source>
        <dbReference type="ARBA" id="ARBA00023014"/>
    </source>
</evidence>
<protein>
    <submittedName>
        <fullName evidence="7">MoaA/NifB/PqqE/SkfB family radical SAM enzyme</fullName>
    </submittedName>
</protein>
<feature type="compositionally biased region" description="Pro residues" evidence="5">
    <location>
        <begin position="293"/>
        <end position="302"/>
    </location>
</feature>
<evidence type="ECO:0000313" key="7">
    <source>
        <dbReference type="EMBL" id="MDQ1022508.1"/>
    </source>
</evidence>
<evidence type="ECO:0000256" key="1">
    <source>
        <dbReference type="ARBA" id="ARBA00022691"/>
    </source>
</evidence>
<dbReference type="SFLD" id="SFLDS00029">
    <property type="entry name" value="Radical_SAM"/>
    <property type="match status" value="1"/>
</dbReference>
<dbReference type="SFLD" id="SFLDG01216">
    <property type="entry name" value="thioether_bond_formation_requi"/>
    <property type="match status" value="1"/>
</dbReference>
<dbReference type="InterPro" id="IPR058240">
    <property type="entry name" value="rSAM_sf"/>
</dbReference>
<proteinExistence type="predicted"/>
<dbReference type="InterPro" id="IPR007197">
    <property type="entry name" value="rSAM"/>
</dbReference>
<evidence type="ECO:0000256" key="3">
    <source>
        <dbReference type="ARBA" id="ARBA00023004"/>
    </source>
</evidence>
<dbReference type="Proteomes" id="UP001230328">
    <property type="component" value="Unassembled WGS sequence"/>
</dbReference>
<dbReference type="SFLD" id="SFLDG01386">
    <property type="entry name" value="main_SPASM_domain-containing"/>
    <property type="match status" value="1"/>
</dbReference>